<evidence type="ECO:0000256" key="17">
    <source>
        <dbReference type="ARBA" id="ARBA00034006"/>
    </source>
</evidence>
<comment type="subcellular location">
    <subcellularLocation>
        <location evidence="2">Cytoplasm</location>
    </subcellularLocation>
</comment>
<dbReference type="InterPro" id="IPR040627">
    <property type="entry name" value="T3SS_ATPase_C"/>
</dbReference>
<evidence type="ECO:0000256" key="6">
    <source>
        <dbReference type="ARBA" id="ARBA00022448"/>
    </source>
</evidence>
<dbReference type="CDD" id="cd18114">
    <property type="entry name" value="ATP-synt_flagellum-secretory_path_III_C"/>
    <property type="match status" value="1"/>
</dbReference>
<dbReference type="CDD" id="cd01136">
    <property type="entry name" value="ATPase_flagellum-secretory_path_III"/>
    <property type="match status" value="1"/>
</dbReference>
<keyword evidence="21" id="KW-1185">Reference proteome</keyword>
<dbReference type="GO" id="GO:0008564">
    <property type="term" value="F:protein-exporting ATPase activity"/>
    <property type="evidence" value="ECO:0007669"/>
    <property type="project" value="UniProtKB-EC"/>
</dbReference>
<evidence type="ECO:0000256" key="10">
    <source>
        <dbReference type="ARBA" id="ARBA00022795"/>
    </source>
</evidence>
<dbReference type="PROSITE" id="PS00152">
    <property type="entry name" value="ATPASE_ALPHA_BETA"/>
    <property type="match status" value="1"/>
</dbReference>
<dbReference type="NCBIfam" id="TIGR01026">
    <property type="entry name" value="fliI_yscN"/>
    <property type="match status" value="1"/>
</dbReference>
<reference evidence="20 21" key="1">
    <citation type="submission" date="2016-11" db="EMBL/GenBank/DDBJ databases">
        <authorList>
            <person name="Jaros S."/>
            <person name="Januszkiewicz K."/>
            <person name="Wedrychowicz H."/>
        </authorList>
    </citation>
    <scope>NUCLEOTIDE SEQUENCE [LARGE SCALE GENOMIC DNA]</scope>
    <source>
        <strain evidence="20 21">DSM 22153</strain>
    </source>
</reference>
<dbReference type="GO" id="GO:0005524">
    <property type="term" value="F:ATP binding"/>
    <property type="evidence" value="ECO:0007669"/>
    <property type="project" value="UniProtKB-KW"/>
</dbReference>
<dbReference type="PANTHER" id="PTHR15184:SF9">
    <property type="entry name" value="SPI-1 TYPE 3 SECRETION SYSTEM ATPASE"/>
    <property type="match status" value="1"/>
</dbReference>
<dbReference type="GO" id="GO:0046933">
    <property type="term" value="F:proton-transporting ATP synthase activity, rotational mechanism"/>
    <property type="evidence" value="ECO:0007669"/>
    <property type="project" value="TreeGrafter"/>
</dbReference>
<evidence type="ECO:0000256" key="5">
    <source>
        <dbReference type="ARBA" id="ARBA00020580"/>
    </source>
</evidence>
<evidence type="ECO:0000256" key="8">
    <source>
        <dbReference type="ARBA" id="ARBA00022741"/>
    </source>
</evidence>
<dbReference type="AlphaFoldDB" id="A0A1M7IHH2"/>
<evidence type="ECO:0000256" key="13">
    <source>
        <dbReference type="ARBA" id="ARBA00022967"/>
    </source>
</evidence>
<dbReference type="PANTHER" id="PTHR15184">
    <property type="entry name" value="ATP SYNTHASE"/>
    <property type="match status" value="1"/>
</dbReference>
<dbReference type="InterPro" id="IPR004100">
    <property type="entry name" value="ATPase_F1/V1/A1_a/bsu_N"/>
</dbReference>
<dbReference type="SMART" id="SM00382">
    <property type="entry name" value="AAA"/>
    <property type="match status" value="1"/>
</dbReference>
<evidence type="ECO:0000256" key="14">
    <source>
        <dbReference type="ARBA" id="ARBA00023065"/>
    </source>
</evidence>
<dbReference type="GO" id="GO:0005737">
    <property type="term" value="C:cytoplasm"/>
    <property type="evidence" value="ECO:0007669"/>
    <property type="project" value="UniProtKB-SubCell"/>
</dbReference>
<comment type="catalytic activity">
    <reaction evidence="17">
        <text>ATP + H2O + cellular proteinSide 1 = ADP + phosphate + cellular proteinSide 2.</text>
        <dbReference type="EC" id="7.4.2.8"/>
    </reaction>
</comment>
<dbReference type="Pfam" id="PF02874">
    <property type="entry name" value="ATP-synt_ab_N"/>
    <property type="match status" value="1"/>
</dbReference>
<name>A0A1M7IHH2_9HYPH</name>
<evidence type="ECO:0000256" key="1">
    <source>
        <dbReference type="ARBA" id="ARBA00003290"/>
    </source>
</evidence>
<keyword evidence="15" id="KW-1006">Bacterial flagellum protein export</keyword>
<dbReference type="InterPro" id="IPR003593">
    <property type="entry name" value="AAA+_ATPase"/>
</dbReference>
<dbReference type="Pfam" id="PF18269">
    <property type="entry name" value="T3SS_ATPase_C"/>
    <property type="match status" value="1"/>
</dbReference>
<dbReference type="GO" id="GO:0016887">
    <property type="term" value="F:ATP hydrolysis activity"/>
    <property type="evidence" value="ECO:0007669"/>
    <property type="project" value="InterPro"/>
</dbReference>
<keyword evidence="7" id="KW-0963">Cytoplasm</keyword>
<dbReference type="EMBL" id="FRBW01000002">
    <property type="protein sequence ID" value="SHM40119.1"/>
    <property type="molecule type" value="Genomic_DNA"/>
</dbReference>
<keyword evidence="10" id="KW-1005">Bacterial flagellum biogenesis</keyword>
<organism evidence="20 21">
    <name type="scientific">Roseibium suaedae</name>
    <dbReference type="NCBI Taxonomy" id="735517"/>
    <lineage>
        <taxon>Bacteria</taxon>
        <taxon>Pseudomonadati</taxon>
        <taxon>Pseudomonadota</taxon>
        <taxon>Alphaproteobacteria</taxon>
        <taxon>Hyphomicrobiales</taxon>
        <taxon>Stappiaceae</taxon>
        <taxon>Roseibium</taxon>
    </lineage>
</organism>
<dbReference type="Proteomes" id="UP000186002">
    <property type="component" value="Unassembled WGS sequence"/>
</dbReference>
<dbReference type="Gene3D" id="3.40.50.12240">
    <property type="match status" value="1"/>
</dbReference>
<evidence type="ECO:0000256" key="16">
    <source>
        <dbReference type="ARBA" id="ARBA00023310"/>
    </source>
</evidence>
<dbReference type="InterPro" id="IPR022426">
    <property type="entry name" value="FliI_clade3"/>
</dbReference>
<dbReference type="InterPro" id="IPR000194">
    <property type="entry name" value="ATPase_F1/V1/A1_a/bsu_nucl-bd"/>
</dbReference>
<evidence type="ECO:0000256" key="3">
    <source>
        <dbReference type="ARBA" id="ARBA00008936"/>
    </source>
</evidence>
<accession>A0A1M7IHH2</accession>
<keyword evidence="16" id="KW-0066">ATP synthesis</keyword>
<keyword evidence="13" id="KW-1278">Translocase</keyword>
<feature type="region of interest" description="Disordered" evidence="18">
    <location>
        <begin position="114"/>
        <end position="139"/>
    </location>
</feature>
<evidence type="ECO:0000313" key="21">
    <source>
        <dbReference type="Proteomes" id="UP000186002"/>
    </source>
</evidence>
<dbReference type="EC" id="7.1.2.2" evidence="4"/>
<evidence type="ECO:0000313" key="20">
    <source>
        <dbReference type="EMBL" id="SHM40119.1"/>
    </source>
</evidence>
<proteinExistence type="inferred from homology"/>
<dbReference type="GO" id="GO:0030257">
    <property type="term" value="C:type III protein secretion system complex"/>
    <property type="evidence" value="ECO:0007669"/>
    <property type="project" value="InterPro"/>
</dbReference>
<comment type="function">
    <text evidence="1">Probable catalytic subunit of a protein translocase for flagellum-specific export, or a proton translocase involved in local circuits at the flagellum.</text>
</comment>
<dbReference type="InterPro" id="IPR027417">
    <property type="entry name" value="P-loop_NTPase"/>
</dbReference>
<dbReference type="InterPro" id="IPR050053">
    <property type="entry name" value="ATPase_alpha/beta_chains"/>
</dbReference>
<evidence type="ECO:0000259" key="19">
    <source>
        <dbReference type="SMART" id="SM00382"/>
    </source>
</evidence>
<evidence type="ECO:0000256" key="4">
    <source>
        <dbReference type="ARBA" id="ARBA00012473"/>
    </source>
</evidence>
<evidence type="ECO:0000256" key="11">
    <source>
        <dbReference type="ARBA" id="ARBA00022840"/>
    </source>
</evidence>
<evidence type="ECO:0000256" key="9">
    <source>
        <dbReference type="ARBA" id="ARBA00022781"/>
    </source>
</evidence>
<keyword evidence="12" id="KW-0653">Protein transport</keyword>
<evidence type="ECO:0000256" key="7">
    <source>
        <dbReference type="ARBA" id="ARBA00022490"/>
    </source>
</evidence>
<dbReference type="STRING" id="735517.SAMN05444272_2533"/>
<gene>
    <name evidence="20" type="ORF">SAMN05444272_2533</name>
</gene>
<dbReference type="GO" id="GO:0009288">
    <property type="term" value="C:bacterial-type flagellum"/>
    <property type="evidence" value="ECO:0007669"/>
    <property type="project" value="InterPro"/>
</dbReference>
<dbReference type="SUPFAM" id="SSF52540">
    <property type="entry name" value="P-loop containing nucleoside triphosphate hydrolases"/>
    <property type="match status" value="1"/>
</dbReference>
<comment type="similarity">
    <text evidence="3">Belongs to the ATPase alpha/beta chains family.</text>
</comment>
<keyword evidence="9" id="KW-0375">Hydrogen ion transport</keyword>
<dbReference type="OrthoDB" id="9801639at2"/>
<evidence type="ECO:0000256" key="18">
    <source>
        <dbReference type="SAM" id="MobiDB-lite"/>
    </source>
</evidence>
<evidence type="ECO:0000256" key="15">
    <source>
        <dbReference type="ARBA" id="ARBA00023225"/>
    </source>
</evidence>
<keyword evidence="11" id="KW-0067">ATP-binding</keyword>
<sequence>MKSLFAEIDSLMATEIYGRVAAVQGLLVEVAGPVHEMSVGSRLLIDSGEDNPKVPAEVVGFRDERALCMPFSGLEGVRMGCKAVISARDSVVHPSNAWLGRVINALGEPIDGKGELPGGAVPRKLRSNPPPASERSRVGGPLDLGVRALNTFVTCCEGQRMGIFAGSGVGKSVLMSMLARNTDCDISVIGLIGERGREVQEFIEDDLGEEGLARSVVVVATSDESVLMRRQAAYLSMTVAEHFRDEGQNVLCMMDSITRFAMAQREIGLSIGEPPTSKGYTPTVFTELPRLLERAGPGRVGTGSITGLFTVLVEGDNHNEPVADAVRGILDGHIVMERAIAERGRYPAINVLKSVSRTMPRCVPEEQLPVLRKAKQLLSTYTDMEELIRLGAYRKGSDPTVDEAIRRFGPMEAFLNQRKDEATSLADGYSELANLLEMTPG</sequence>
<evidence type="ECO:0000256" key="2">
    <source>
        <dbReference type="ARBA" id="ARBA00004496"/>
    </source>
</evidence>
<keyword evidence="8" id="KW-0547">Nucleotide-binding</keyword>
<dbReference type="InterPro" id="IPR005714">
    <property type="entry name" value="ATPase_T3SS_FliI/YscN"/>
</dbReference>
<dbReference type="GO" id="GO:0030254">
    <property type="term" value="P:protein secretion by the type III secretion system"/>
    <property type="evidence" value="ECO:0007669"/>
    <property type="project" value="InterPro"/>
</dbReference>
<keyword evidence="6" id="KW-0813">Transport</keyword>
<evidence type="ECO:0000256" key="12">
    <source>
        <dbReference type="ARBA" id="ARBA00022927"/>
    </source>
</evidence>
<feature type="domain" description="AAA+ ATPase" evidence="19">
    <location>
        <begin position="157"/>
        <end position="341"/>
    </location>
</feature>
<protein>
    <recommendedName>
        <fullName evidence="5">Flagellum-specific ATP synthase</fullName>
        <ecNumber evidence="4">7.1.2.2</ecNumber>
    </recommendedName>
</protein>
<dbReference type="Pfam" id="PF00006">
    <property type="entry name" value="ATP-synt_ab"/>
    <property type="match status" value="1"/>
</dbReference>
<dbReference type="RefSeq" id="WP_073013531.1">
    <property type="nucleotide sequence ID" value="NZ_FRBW01000002.1"/>
</dbReference>
<dbReference type="InterPro" id="IPR020003">
    <property type="entry name" value="ATPase_a/bsu_AS"/>
</dbReference>
<keyword evidence="14" id="KW-0406">Ion transport</keyword>
<dbReference type="NCBIfam" id="TIGR03498">
    <property type="entry name" value="FliI_clade3"/>
    <property type="match status" value="1"/>
</dbReference>
<dbReference type="FunFam" id="3.40.50.12240:FF:000002">
    <property type="entry name" value="Flagellum-specific ATP synthase FliI"/>
    <property type="match status" value="1"/>
</dbReference>
<dbReference type="GO" id="GO:0044781">
    <property type="term" value="P:bacterial-type flagellum organization"/>
    <property type="evidence" value="ECO:0007669"/>
    <property type="project" value="UniProtKB-KW"/>
</dbReference>